<evidence type="ECO:0000313" key="2">
    <source>
        <dbReference type="Proteomes" id="UP000220922"/>
    </source>
</evidence>
<keyword evidence="2" id="KW-1185">Reference proteome</keyword>
<dbReference type="RefSeq" id="WP_097655187.1">
    <property type="nucleotide sequence ID" value="NZ_LYXE01000182.1"/>
</dbReference>
<sequence>MLLTIRAIVRDGKIELLEPTALPDGAQVLVTVLTEEEHLFWQAASSSSLNQIWDHPEDDVYADLLAA</sequence>
<gene>
    <name evidence="1" type="ORF">A9Q02_06135</name>
</gene>
<reference evidence="1 2" key="1">
    <citation type="submission" date="2016-05" db="EMBL/GenBank/DDBJ databases">
        <authorList>
            <person name="Lavstsen T."/>
            <person name="Jespersen J.S."/>
        </authorList>
    </citation>
    <scope>NUCLEOTIDE SEQUENCE [LARGE SCALE GENOMIC DNA]</scope>
    <source>
        <strain evidence="1 2">B7-9</strain>
    </source>
</reference>
<accession>A0A2H3KI64</accession>
<protein>
    <submittedName>
        <fullName evidence="1">Uncharacterized protein</fullName>
    </submittedName>
</protein>
<dbReference type="AlphaFoldDB" id="A0A2H3KI64"/>
<dbReference type="OrthoDB" id="164252at2"/>
<evidence type="ECO:0000313" key="1">
    <source>
        <dbReference type="EMBL" id="PDV96798.1"/>
    </source>
</evidence>
<proteinExistence type="predicted"/>
<dbReference type="Proteomes" id="UP000220922">
    <property type="component" value="Unassembled WGS sequence"/>
</dbReference>
<dbReference type="SUPFAM" id="SSF141694">
    <property type="entry name" value="AF2212/PG0164-like"/>
    <property type="match status" value="1"/>
</dbReference>
<comment type="caution">
    <text evidence="1">The sequence shown here is derived from an EMBL/GenBank/DDBJ whole genome shotgun (WGS) entry which is preliminary data.</text>
</comment>
<name>A0A2H3KI64_9CHLR</name>
<organism evidence="1 2">
    <name type="scientific">Candidatus Chloroploca asiatica</name>
    <dbReference type="NCBI Taxonomy" id="1506545"/>
    <lineage>
        <taxon>Bacteria</taxon>
        <taxon>Bacillati</taxon>
        <taxon>Chloroflexota</taxon>
        <taxon>Chloroflexia</taxon>
        <taxon>Chloroflexales</taxon>
        <taxon>Chloroflexineae</taxon>
        <taxon>Oscillochloridaceae</taxon>
        <taxon>Candidatus Chloroploca</taxon>
    </lineage>
</organism>
<dbReference type="EMBL" id="LYXE01000182">
    <property type="protein sequence ID" value="PDV96798.1"/>
    <property type="molecule type" value="Genomic_DNA"/>
</dbReference>